<dbReference type="AlphaFoldDB" id="A0AAV5M3U0"/>
<sequence>MTMVYIEGNMMIEIASQGGAPARFFHVVVLKIPFPVCKSNLSRKII</sequence>
<proteinExistence type="predicted"/>
<reference evidence="1 2" key="1">
    <citation type="journal article" date="2021" name="Commun. Biol.">
        <title>The genome of Shorea leprosula (Dipterocarpaceae) highlights the ecological relevance of drought in aseasonal tropical rainforests.</title>
        <authorList>
            <person name="Ng K.K.S."/>
            <person name="Kobayashi M.J."/>
            <person name="Fawcett J.A."/>
            <person name="Hatakeyama M."/>
            <person name="Paape T."/>
            <person name="Ng C.H."/>
            <person name="Ang C.C."/>
            <person name="Tnah L.H."/>
            <person name="Lee C.T."/>
            <person name="Nishiyama T."/>
            <person name="Sese J."/>
            <person name="O'Brien M.J."/>
            <person name="Copetti D."/>
            <person name="Mohd Noor M.I."/>
            <person name="Ong R.C."/>
            <person name="Putra M."/>
            <person name="Sireger I.Z."/>
            <person name="Indrioko S."/>
            <person name="Kosugi Y."/>
            <person name="Izuno A."/>
            <person name="Isagi Y."/>
            <person name="Lee S.L."/>
            <person name="Shimizu K.K."/>
        </authorList>
    </citation>
    <scope>NUCLEOTIDE SEQUENCE [LARGE SCALE GENOMIC DNA]</scope>
    <source>
        <strain evidence="1">214</strain>
    </source>
</reference>
<comment type="caution">
    <text evidence="1">The sequence shown here is derived from an EMBL/GenBank/DDBJ whole genome shotgun (WGS) entry which is preliminary data.</text>
</comment>
<accession>A0AAV5M3U0</accession>
<evidence type="ECO:0000313" key="1">
    <source>
        <dbReference type="EMBL" id="GKV43608.1"/>
    </source>
</evidence>
<protein>
    <submittedName>
        <fullName evidence="1">Uncharacterized protein</fullName>
    </submittedName>
</protein>
<keyword evidence="2" id="KW-1185">Reference proteome</keyword>
<evidence type="ECO:0000313" key="2">
    <source>
        <dbReference type="Proteomes" id="UP001054252"/>
    </source>
</evidence>
<name>A0AAV5M3U0_9ROSI</name>
<gene>
    <name evidence="1" type="ORF">SLEP1_g50878</name>
</gene>
<organism evidence="1 2">
    <name type="scientific">Rubroshorea leprosula</name>
    <dbReference type="NCBI Taxonomy" id="152421"/>
    <lineage>
        <taxon>Eukaryota</taxon>
        <taxon>Viridiplantae</taxon>
        <taxon>Streptophyta</taxon>
        <taxon>Embryophyta</taxon>
        <taxon>Tracheophyta</taxon>
        <taxon>Spermatophyta</taxon>
        <taxon>Magnoliopsida</taxon>
        <taxon>eudicotyledons</taxon>
        <taxon>Gunneridae</taxon>
        <taxon>Pentapetalae</taxon>
        <taxon>rosids</taxon>
        <taxon>malvids</taxon>
        <taxon>Malvales</taxon>
        <taxon>Dipterocarpaceae</taxon>
        <taxon>Rubroshorea</taxon>
    </lineage>
</organism>
<dbReference type="EMBL" id="BPVZ01000170">
    <property type="protein sequence ID" value="GKV43608.1"/>
    <property type="molecule type" value="Genomic_DNA"/>
</dbReference>
<dbReference type="Proteomes" id="UP001054252">
    <property type="component" value="Unassembled WGS sequence"/>
</dbReference>